<evidence type="ECO:0000256" key="1">
    <source>
        <dbReference type="PROSITE-ProRule" id="PRU00221"/>
    </source>
</evidence>
<accession>A0A0C9WQT8</accession>
<evidence type="ECO:0008006" key="4">
    <source>
        <dbReference type="Google" id="ProtNLM"/>
    </source>
</evidence>
<dbReference type="STRING" id="1095629.A0A0C9WQT8"/>
<dbReference type="HOGENOM" id="CLU_031726_0_0_1"/>
<name>A0A0C9WQT8_9AGAR</name>
<dbReference type="AlphaFoldDB" id="A0A0C9WQT8"/>
<protein>
    <recommendedName>
        <fullName evidence="4">DUF2415 domain-containing protein</fullName>
    </recommendedName>
</protein>
<reference evidence="3" key="2">
    <citation type="submission" date="2015-01" db="EMBL/GenBank/DDBJ databases">
        <title>Evolutionary Origins and Diversification of the Mycorrhizal Mutualists.</title>
        <authorList>
            <consortium name="DOE Joint Genome Institute"/>
            <consortium name="Mycorrhizal Genomics Consortium"/>
            <person name="Kohler A."/>
            <person name="Kuo A."/>
            <person name="Nagy L.G."/>
            <person name="Floudas D."/>
            <person name="Copeland A."/>
            <person name="Barry K.W."/>
            <person name="Cichocki N."/>
            <person name="Veneault-Fourrey C."/>
            <person name="LaButti K."/>
            <person name="Lindquist E.A."/>
            <person name="Lipzen A."/>
            <person name="Lundell T."/>
            <person name="Morin E."/>
            <person name="Murat C."/>
            <person name="Riley R."/>
            <person name="Ohm R."/>
            <person name="Sun H."/>
            <person name="Tunlid A."/>
            <person name="Henrissat B."/>
            <person name="Grigoriev I.V."/>
            <person name="Hibbett D.S."/>
            <person name="Martin F."/>
        </authorList>
    </citation>
    <scope>NUCLEOTIDE SEQUENCE [LARGE SCALE GENOMIC DNA]</scope>
    <source>
        <strain evidence="3">LaAM-08-1</strain>
    </source>
</reference>
<gene>
    <name evidence="2" type="ORF">K443DRAFT_12747</name>
</gene>
<sequence length="402" mass="45623">MRNLEFTAFIALFKRESFIITGTAPYSSATSIPPENMRLITCRSLRKSYTTHYAFKSRIIVNLDHPSWHLQKISFLPIKGNRILLFAEYLEEWETTFKACLYLSIHEICSDNRVGPALWSFNGSVDGRFGINDLVVPIKSTENALGITFGVQFDSHWKLFDISTTETDAEDNCPLIESGRIDYDLKLNSKSKHDSLVILSPDRHILLNADLEKGRHNEAVDVHYSDSGGTNNMNFSFVTRMSISIPRVPEYPDIGLLHPKFAFSTDGSKFATATNHGRVSVWDIQSKRPLKTWEVPKIYNNWPIQHLQFSSGGLRKEALVFAERDEGSLLEIIHVIDATSFEVGETLLLKLEKAKGYGRHKGVDALFFDPSGGTLYAELNGALYEWDLRKNKLGPEWWIGEE</sequence>
<dbReference type="PROSITE" id="PS50082">
    <property type="entry name" value="WD_REPEATS_2"/>
    <property type="match status" value="1"/>
</dbReference>
<dbReference type="Proteomes" id="UP000054477">
    <property type="component" value="Unassembled WGS sequence"/>
</dbReference>
<evidence type="ECO:0000313" key="2">
    <source>
        <dbReference type="EMBL" id="KIJ93585.1"/>
    </source>
</evidence>
<proteinExistence type="predicted"/>
<keyword evidence="1" id="KW-0853">WD repeat</keyword>
<dbReference type="Gene3D" id="2.130.10.10">
    <property type="entry name" value="YVTN repeat-like/Quinoprotein amine dehydrogenase"/>
    <property type="match status" value="1"/>
</dbReference>
<reference evidence="2 3" key="1">
    <citation type="submission" date="2014-04" db="EMBL/GenBank/DDBJ databases">
        <authorList>
            <consortium name="DOE Joint Genome Institute"/>
            <person name="Kuo A."/>
            <person name="Kohler A."/>
            <person name="Nagy L.G."/>
            <person name="Floudas D."/>
            <person name="Copeland A."/>
            <person name="Barry K.W."/>
            <person name="Cichocki N."/>
            <person name="Veneault-Fourrey C."/>
            <person name="LaButti K."/>
            <person name="Lindquist E.A."/>
            <person name="Lipzen A."/>
            <person name="Lundell T."/>
            <person name="Morin E."/>
            <person name="Murat C."/>
            <person name="Sun H."/>
            <person name="Tunlid A."/>
            <person name="Henrissat B."/>
            <person name="Grigoriev I.V."/>
            <person name="Hibbett D.S."/>
            <person name="Martin F."/>
            <person name="Nordberg H.P."/>
            <person name="Cantor M.N."/>
            <person name="Hua S.X."/>
        </authorList>
    </citation>
    <scope>NUCLEOTIDE SEQUENCE [LARGE SCALE GENOMIC DNA]</scope>
    <source>
        <strain evidence="2 3">LaAM-08-1</strain>
    </source>
</reference>
<evidence type="ECO:0000313" key="3">
    <source>
        <dbReference type="Proteomes" id="UP000054477"/>
    </source>
</evidence>
<feature type="repeat" description="WD" evidence="1">
    <location>
        <begin position="261"/>
        <end position="292"/>
    </location>
</feature>
<dbReference type="SUPFAM" id="SSF50969">
    <property type="entry name" value="YVTN repeat-like/Quinoprotein amine dehydrogenase"/>
    <property type="match status" value="1"/>
</dbReference>
<dbReference type="InterPro" id="IPR001680">
    <property type="entry name" value="WD40_rpt"/>
</dbReference>
<dbReference type="InterPro" id="IPR015943">
    <property type="entry name" value="WD40/YVTN_repeat-like_dom_sf"/>
</dbReference>
<dbReference type="InterPro" id="IPR011044">
    <property type="entry name" value="Quino_amine_DH_bsu"/>
</dbReference>
<keyword evidence="3" id="KW-1185">Reference proteome</keyword>
<organism evidence="2 3">
    <name type="scientific">Laccaria amethystina LaAM-08-1</name>
    <dbReference type="NCBI Taxonomy" id="1095629"/>
    <lineage>
        <taxon>Eukaryota</taxon>
        <taxon>Fungi</taxon>
        <taxon>Dikarya</taxon>
        <taxon>Basidiomycota</taxon>
        <taxon>Agaricomycotina</taxon>
        <taxon>Agaricomycetes</taxon>
        <taxon>Agaricomycetidae</taxon>
        <taxon>Agaricales</taxon>
        <taxon>Agaricineae</taxon>
        <taxon>Hydnangiaceae</taxon>
        <taxon>Laccaria</taxon>
    </lineage>
</organism>
<dbReference type="EMBL" id="KN838835">
    <property type="protein sequence ID" value="KIJ93585.1"/>
    <property type="molecule type" value="Genomic_DNA"/>
</dbReference>